<dbReference type="GO" id="GO:0005829">
    <property type="term" value="C:cytosol"/>
    <property type="evidence" value="ECO:0007669"/>
    <property type="project" value="TreeGrafter"/>
</dbReference>
<dbReference type="InterPro" id="IPR027038">
    <property type="entry name" value="RanGap"/>
</dbReference>
<dbReference type="AlphaFoldDB" id="A0A6G0WJD5"/>
<keyword evidence="2" id="KW-0433">Leucine-rich repeat</keyword>
<keyword evidence="3" id="KW-0677">Repeat</keyword>
<sequence length="486" mass="53966">MKLMQEAPDVELLDEIERQWQIWAAPFDESSRFVGNTSDSMFIRNSSLVSPRPFRCLYWERKFRTMLGQPLASRLTMPINLFHGVVFEVKLRGKELSDENVDCIISIPSIHRVEVHHIDATDQTFWPRLGQLIVQAPNLMELCLLHSKLLTLSPLVDALGHRSERPLDMLEFVSIKMRSSVFVELVHLVSSSKLIRSLRMTNSINDLDASLLVPAIASLDTVLLPFNDLEDDVLATISTSMTTQRLCVSNNCFTNVSALARCANLVQLDLSHNELGNAGIATVASVCLPAMSRLTNLYVYNCAFSAVGAAALFAKAVSSSTLLVLNAGRNFLGVEADDVLVPFLNHNASVTHLHLNYIGLGHDISDSLAAAFSQNSHLKQISLGENRLKDTGAAKLFAALPFPLEALDFSGNLISNDGLKSIVAHISELRQQPKRQRSAHIIQELNLRDNVFDVEHLHRHAMALATSVSNIYSNEYRPKTYDDNLC</sequence>
<dbReference type="PANTHER" id="PTHR24113">
    <property type="entry name" value="RAN GTPASE-ACTIVATING PROTEIN 1"/>
    <property type="match status" value="1"/>
</dbReference>
<organism evidence="4 5">
    <name type="scientific">Aphanomyces euteiches</name>
    <dbReference type="NCBI Taxonomy" id="100861"/>
    <lineage>
        <taxon>Eukaryota</taxon>
        <taxon>Sar</taxon>
        <taxon>Stramenopiles</taxon>
        <taxon>Oomycota</taxon>
        <taxon>Saprolegniomycetes</taxon>
        <taxon>Saprolegniales</taxon>
        <taxon>Verrucalvaceae</taxon>
        <taxon>Aphanomyces</taxon>
    </lineage>
</organism>
<dbReference type="SUPFAM" id="SSF52047">
    <property type="entry name" value="RNI-like"/>
    <property type="match status" value="1"/>
</dbReference>
<evidence type="ECO:0000313" key="5">
    <source>
        <dbReference type="Proteomes" id="UP000481153"/>
    </source>
</evidence>
<protein>
    <submittedName>
        <fullName evidence="4">Uncharacterized protein</fullName>
    </submittedName>
</protein>
<evidence type="ECO:0000256" key="3">
    <source>
        <dbReference type="ARBA" id="ARBA00022737"/>
    </source>
</evidence>
<dbReference type="GO" id="GO:0005634">
    <property type="term" value="C:nucleus"/>
    <property type="evidence" value="ECO:0007669"/>
    <property type="project" value="TreeGrafter"/>
</dbReference>
<dbReference type="Proteomes" id="UP000481153">
    <property type="component" value="Unassembled WGS sequence"/>
</dbReference>
<dbReference type="GO" id="GO:0048471">
    <property type="term" value="C:perinuclear region of cytoplasm"/>
    <property type="evidence" value="ECO:0007669"/>
    <property type="project" value="TreeGrafter"/>
</dbReference>
<dbReference type="GO" id="GO:0031267">
    <property type="term" value="F:small GTPase binding"/>
    <property type="evidence" value="ECO:0007669"/>
    <property type="project" value="TreeGrafter"/>
</dbReference>
<dbReference type="InterPro" id="IPR032675">
    <property type="entry name" value="LRR_dom_sf"/>
</dbReference>
<comment type="caution">
    <text evidence="4">The sequence shown here is derived from an EMBL/GenBank/DDBJ whole genome shotgun (WGS) entry which is preliminary data.</text>
</comment>
<gene>
    <name evidence="4" type="ORF">Ae201684_014586</name>
</gene>
<dbReference type="GO" id="GO:0006913">
    <property type="term" value="P:nucleocytoplasmic transport"/>
    <property type="evidence" value="ECO:0007669"/>
    <property type="project" value="TreeGrafter"/>
</dbReference>
<accession>A0A6G0WJD5</accession>
<keyword evidence="1" id="KW-0343">GTPase activation</keyword>
<dbReference type="PANTHER" id="PTHR24113:SF12">
    <property type="entry name" value="RAN GTPASE-ACTIVATING PROTEIN 1"/>
    <property type="match status" value="1"/>
</dbReference>
<reference evidence="4 5" key="1">
    <citation type="submission" date="2019-07" db="EMBL/GenBank/DDBJ databases">
        <title>Genomics analysis of Aphanomyces spp. identifies a new class of oomycete effector associated with host adaptation.</title>
        <authorList>
            <person name="Gaulin E."/>
        </authorList>
    </citation>
    <scope>NUCLEOTIDE SEQUENCE [LARGE SCALE GENOMIC DNA]</scope>
    <source>
        <strain evidence="4 5">ATCC 201684</strain>
    </source>
</reference>
<keyword evidence="5" id="KW-1185">Reference proteome</keyword>
<dbReference type="Gene3D" id="3.80.10.10">
    <property type="entry name" value="Ribonuclease Inhibitor"/>
    <property type="match status" value="1"/>
</dbReference>
<dbReference type="Pfam" id="PF13516">
    <property type="entry name" value="LRR_6"/>
    <property type="match status" value="3"/>
</dbReference>
<dbReference type="EMBL" id="VJMJ01000198">
    <property type="protein sequence ID" value="KAF0727326.1"/>
    <property type="molecule type" value="Genomic_DNA"/>
</dbReference>
<dbReference type="SMART" id="SM00368">
    <property type="entry name" value="LRR_RI"/>
    <property type="match status" value="3"/>
</dbReference>
<evidence type="ECO:0000256" key="2">
    <source>
        <dbReference type="ARBA" id="ARBA00022614"/>
    </source>
</evidence>
<evidence type="ECO:0000313" key="4">
    <source>
        <dbReference type="EMBL" id="KAF0727326.1"/>
    </source>
</evidence>
<proteinExistence type="predicted"/>
<dbReference type="VEuPathDB" id="FungiDB:AeMF1_011072"/>
<evidence type="ECO:0000256" key="1">
    <source>
        <dbReference type="ARBA" id="ARBA00022468"/>
    </source>
</evidence>
<dbReference type="GO" id="GO:0005096">
    <property type="term" value="F:GTPase activator activity"/>
    <property type="evidence" value="ECO:0007669"/>
    <property type="project" value="UniProtKB-KW"/>
</dbReference>
<dbReference type="InterPro" id="IPR001611">
    <property type="entry name" value="Leu-rich_rpt"/>
</dbReference>
<name>A0A6G0WJD5_9STRA</name>